<dbReference type="Proteomes" id="UP000049828">
    <property type="component" value="Unassembled WGS sequence"/>
</dbReference>
<dbReference type="RefSeq" id="WP_007882666.1">
    <property type="nucleotide sequence ID" value="NZ_CVRS01000014.1"/>
</dbReference>
<dbReference type="EMBL" id="CVRS01000014">
    <property type="protein sequence ID" value="CRL32374.1"/>
    <property type="molecule type" value="Genomic_DNA"/>
</dbReference>
<protein>
    <submittedName>
        <fullName evidence="1">Uncharacterized protein</fullName>
    </submittedName>
</protein>
<evidence type="ECO:0000313" key="2">
    <source>
        <dbReference type="Proteomes" id="UP000049828"/>
    </source>
</evidence>
<name>A0A0M6WBI8_9FIRM</name>
<dbReference type="OrthoDB" id="2054557at2"/>
<dbReference type="AlphaFoldDB" id="A0A0M6WBI8"/>
<sequence length="164" mass="18806">MDAAITDKDLIYFYFEMIKKSGALNVLDVGMFLKRIGAVSRQAMGCEIDAKVQLCGIDLYPDVQLAVYDRIYDIIFPQKLFINEIVDKNKSINFDIAVLLGIENYEEEFIQKTWKYSLDNVAAIMTEQRMADMQVKKGVITGYYPVSTGERTYAWIPTMELRGN</sequence>
<dbReference type="GeneID" id="75161790"/>
<gene>
    <name evidence="1" type="ORF">RIL183_12851</name>
</gene>
<accession>A0A0M6WBI8</accession>
<reference evidence="2" key="1">
    <citation type="submission" date="2015-05" db="EMBL/GenBank/DDBJ databases">
        <authorList>
            <consortium name="Pathogen Informatics"/>
        </authorList>
    </citation>
    <scope>NUCLEOTIDE SEQUENCE [LARGE SCALE GENOMIC DNA]</scope>
    <source>
        <strain evidence="2">L1-83</strain>
    </source>
</reference>
<proteinExistence type="predicted"/>
<evidence type="ECO:0000313" key="1">
    <source>
        <dbReference type="EMBL" id="CRL32374.1"/>
    </source>
</evidence>
<organism evidence="1 2">
    <name type="scientific">Roseburia inulinivorans</name>
    <dbReference type="NCBI Taxonomy" id="360807"/>
    <lineage>
        <taxon>Bacteria</taxon>
        <taxon>Bacillati</taxon>
        <taxon>Bacillota</taxon>
        <taxon>Clostridia</taxon>
        <taxon>Lachnospirales</taxon>
        <taxon>Lachnospiraceae</taxon>
        <taxon>Roseburia</taxon>
    </lineage>
</organism>
<keyword evidence="2" id="KW-1185">Reference proteome</keyword>